<dbReference type="Pfam" id="PF04118">
    <property type="entry name" value="Dopey_N"/>
    <property type="match status" value="1"/>
</dbReference>
<evidence type="ECO:0000313" key="13">
    <source>
        <dbReference type="Proteomes" id="UP000838412"/>
    </source>
</evidence>
<evidence type="ECO:0000259" key="10">
    <source>
        <dbReference type="Pfam" id="PF24598"/>
    </source>
</evidence>
<feature type="domain" description="DOP1-like TPR" evidence="11">
    <location>
        <begin position="1253"/>
        <end position="1616"/>
    </location>
</feature>
<protein>
    <submittedName>
        <fullName evidence="12">DOPEY2 protein</fullName>
    </submittedName>
</protein>
<keyword evidence="4" id="KW-0333">Golgi apparatus</keyword>
<evidence type="ECO:0000256" key="1">
    <source>
        <dbReference type="ARBA" id="ARBA00004395"/>
    </source>
</evidence>
<keyword evidence="5" id="KW-0472">Membrane</keyword>
<proteinExistence type="inferred from homology"/>
<dbReference type="InterPro" id="IPR056458">
    <property type="entry name" value="TPR_DOP1_M"/>
</dbReference>
<dbReference type="Pfam" id="PF24601">
    <property type="entry name" value="TPR_DOP1"/>
    <property type="match status" value="1"/>
</dbReference>
<feature type="compositionally biased region" description="Basic and acidic residues" evidence="7">
    <location>
        <begin position="612"/>
        <end position="634"/>
    </location>
</feature>
<dbReference type="PANTHER" id="PTHR14042:SF24">
    <property type="entry name" value="PROTEIN DOPEY-1 HOMOLOG"/>
    <property type="match status" value="1"/>
</dbReference>
<organism evidence="12 13">
    <name type="scientific">Branchiostoma lanceolatum</name>
    <name type="common">Common lancelet</name>
    <name type="synonym">Amphioxus lanceolatum</name>
    <dbReference type="NCBI Taxonomy" id="7740"/>
    <lineage>
        <taxon>Eukaryota</taxon>
        <taxon>Metazoa</taxon>
        <taxon>Chordata</taxon>
        <taxon>Cephalochordata</taxon>
        <taxon>Leptocardii</taxon>
        <taxon>Amphioxiformes</taxon>
        <taxon>Branchiostomatidae</taxon>
        <taxon>Branchiostoma</taxon>
    </lineage>
</organism>
<feature type="region of interest" description="Disordered" evidence="7">
    <location>
        <begin position="1157"/>
        <end position="1180"/>
    </location>
</feature>
<sequence length="2391" mass="264671">MSMFSTEEMELLTDSKYRAYVAAVEKALKSFEVSTEWADLISALGKLNKVLQANSKYHVVPKRLMIAKRLSQCMHPALPSGVHLKALETYDIIFTISGHQKLKQDLFIYSAGLFPLLANAAMSVRPALLNIYEQHYLPLGTALWPGLVGLLQGLLPGLEEGSEHYDRTNHLLEQFSLAVGKTVFYEGLWECVLTSSSVRLPAITFLLSHVNRTQSIEDQLYVLGSDINLLVCVQSLCAAVQDYSVLVQRCLLDLLLLCFPFHNSPITRQDMVTVLAQALGVMLRRDMSLNRRLYSWLLGTDNSVHMGNRSMKCENASQYFLTYSKEPLVESVKTVLQKQYNATSSSKGEERADMLRPLRILISLMDKPEIGPQIVTDVLMDVFEGIVERYEETIPSQDVSDDSNSKKTASTSTKLAKNTKANIELIKTANLLFSAFEPAYLWGYIGHLFGECCVKTAEGRVEGGRTCSWLARLLEVLLDILSLETYLEIQTVHLPALLDDIITALTQQADKLALSELSASLHLCSKLLSKVLPSLGSESPTSSTLPSPKKDPSSDSLSSSAADTRTMSGSAEHSKATTPSMEDATMSPDSECTTDEYDDAFTDFVQYNGNDGKQEEGQENKDFNERDDFQKDNLNDTETLGTDEDQEELSPVKMCLLNFLKLFSEFLSSRIIKSKDIIEKNMEQLSWETHVRRTKTSSSGKMLLTDTEIPETLGHGNPCGRCYVPEPVHLVEKKYDAEEQKAFSACCCLLLEFSSFPTYCSSEETDVTLPQLSSAKGGCTLDKLPSWLQGLLACCCCVKDFGVQTVAISTCLELISLCRSTMSTDKNFADALPRSHQAHRHSEGTVTVVVMSALLPSQLDYINTRTTLYHTVAAILWSYLSDTSASQHQLSVALLQQLHSLAPSPATCQDVISTAMLDKDPNKQISALRKFCVLWHLSGNKLSTLVNMPGPYRTFDRCMFLMLDNLSSIDSIPRSLALTWLLHSVQRGELTRILEPLLLLLLHPSTARVSPYYKAQQLAQTPSPPLENDEAESDAEDRIRSISCVDGNMCFRVVSPDQVVVYPTPQPVAACTTLTPAGKQVLTTSKEGVPSHRPPEVSVTVNPLGSQASLASESSVDGTAHDKRVGVSTMKDVTGEGGPEVVQSLLEDILETVIPKKEPESRQYSSSMSLPMGDQSQQSGEGILTSLRNRSTSFPEDILSSVGRTLMEKRKPPPLPPKPASLRVGARAPVPNQFENKNTVGEQVEEAKSINVHPLNQHMLLYIQVYEHMQVLHGLATLKSMLSVAGRALICATVTTSIHSSGSSLQSVLQELLSRHRQSLLGQDFYHKISSELSGAFRSCMHLEILVSVCLYFLRGHYPIMLDASKADVRGNEDVQIASAEVLTVLLSELVGVVGESSRGFATYISDLLSRCKVQKAVLHCLLATVYSAGKDSALLADSDTDDMTRETISRCNWEPSDPGYQALQRQLLKLLLAIIVLEDKVFSHRSKTDSEDSMTEWDRLRIQFEQGAVSLRYVSWEPVAAQGMFLGTMLSALRQPKVGMMHPHWVTMAVSSLPYLGKALPRVITPIITQLCVNVETLAKEYSHSFSHPKWSMCPDLLVSILEGLTMIFHYCLMDSIVPPSGISFQPAVGTPGSSQDHGSPTHILHSLMRMFGVDTEDKLPSHGGEGENQVKPLLEARRAVISILPRVVSTLATAWGILKQAESQGEGRAQRAAQQPPPAWIMGSPKVLCQHILELLSPISLHHGTSLMAAVAIVWRDRKRKSHGREKVLPVASTEQLGLVDLVSAIKVVRMDNLIHTVTQVVKSPPLSGKDRKQPILEVSMLQFLYVFLMRMGNGTVMASWTSLLALLRESLSLDLPPPGVFLLLGILNQFVQKCPMLEDRRDRRDLQACAQRKVVEDVTQKLLESCSTIAGSSLEQTTWLRRSLTVIPGPQTDPNLSHSDVEDSPSTSPPSSPPPTQPAVLPNSSHYSVHALSLLAELLASLLDVMFGSEEKERALPLLTAIMGNVTPYLRSHSVENMARFRACSRLLSSLSGYQYTRRAWKREAFELLMDQNFFQMDGQSLSSWKSVVDNLMTHDKTTFRDLMARVAVTQSGSLNLFSSREQELELRAMLLKRLAFTIFCSETDQYQRHLPEIQERVAETLRLPPAPILQEQVFLLFKVLLLRISASHLTALWPTIITQLVQVFLHMEQELSADADVSRTLSQRMSGIDGGWAYVEGNGLCVNPTSNPHWLRVFLAACKLLDLALALPSDLLPHFQLYRWAFVGEAGVYGTKHSQRQERVVDGDDFIPHLVRLTRLLRRKVPSEDADRVLIWEYGTPLLNAARISSLTGLLPFFNTVCSAQLSCVTLESSPKHSSPARGNTPSVSVPTPAELAVERDFLEQLPGAKK</sequence>
<keyword evidence="3" id="KW-0653">Protein transport</keyword>
<evidence type="ECO:0000313" key="12">
    <source>
        <dbReference type="EMBL" id="CAH1230074.1"/>
    </source>
</evidence>
<name>A0A8J9VTR7_BRALA</name>
<feature type="domain" description="DOP1 N-terminal" evidence="8">
    <location>
        <begin position="14"/>
        <end position="301"/>
    </location>
</feature>
<evidence type="ECO:0000256" key="5">
    <source>
        <dbReference type="ARBA" id="ARBA00023136"/>
    </source>
</evidence>
<dbReference type="GO" id="GO:0005802">
    <property type="term" value="C:trans-Golgi network"/>
    <property type="evidence" value="ECO:0007669"/>
    <property type="project" value="TreeGrafter"/>
</dbReference>
<feature type="region of interest" description="Disordered" evidence="7">
    <location>
        <begin position="536"/>
        <end position="646"/>
    </location>
</feature>
<feature type="compositionally biased region" description="Polar residues" evidence="7">
    <location>
        <begin position="1162"/>
        <end position="1180"/>
    </location>
</feature>
<dbReference type="InterPro" id="IPR040314">
    <property type="entry name" value="DOP1"/>
</dbReference>
<keyword evidence="2" id="KW-0813">Transport</keyword>
<accession>A0A8J9VTR7</accession>
<feature type="region of interest" description="Disordered" evidence="7">
    <location>
        <begin position="394"/>
        <end position="413"/>
    </location>
</feature>
<dbReference type="GO" id="GO:0005768">
    <property type="term" value="C:endosome"/>
    <property type="evidence" value="ECO:0007669"/>
    <property type="project" value="TreeGrafter"/>
</dbReference>
<dbReference type="Proteomes" id="UP000838412">
    <property type="component" value="Chromosome 1"/>
</dbReference>
<evidence type="ECO:0000259" key="8">
    <source>
        <dbReference type="Pfam" id="PF04118"/>
    </source>
</evidence>
<evidence type="ECO:0000256" key="7">
    <source>
        <dbReference type="SAM" id="MobiDB-lite"/>
    </source>
</evidence>
<comment type="subcellular location">
    <subcellularLocation>
        <location evidence="1">Golgi apparatus membrane</location>
        <topology evidence="1">Peripheral membrane protein</topology>
    </subcellularLocation>
</comment>
<dbReference type="GO" id="GO:0006895">
    <property type="term" value="P:Golgi to endosome transport"/>
    <property type="evidence" value="ECO:0007669"/>
    <property type="project" value="InterPro"/>
</dbReference>
<dbReference type="SUPFAM" id="SSF48371">
    <property type="entry name" value="ARM repeat"/>
    <property type="match status" value="1"/>
</dbReference>
<evidence type="ECO:0000256" key="2">
    <source>
        <dbReference type="ARBA" id="ARBA00022448"/>
    </source>
</evidence>
<dbReference type="OrthoDB" id="297643at2759"/>
<dbReference type="EMBL" id="OV696686">
    <property type="protein sequence ID" value="CAH1230074.1"/>
    <property type="molecule type" value="Genomic_DNA"/>
</dbReference>
<dbReference type="InterPro" id="IPR056457">
    <property type="entry name" value="DOP1_C"/>
</dbReference>
<feature type="compositionally biased region" description="Polar residues" evidence="7">
    <location>
        <begin position="561"/>
        <end position="580"/>
    </location>
</feature>
<dbReference type="GO" id="GO:0005829">
    <property type="term" value="C:cytosol"/>
    <property type="evidence" value="ECO:0007669"/>
    <property type="project" value="GOC"/>
</dbReference>
<dbReference type="GO" id="GO:0000139">
    <property type="term" value="C:Golgi membrane"/>
    <property type="evidence" value="ECO:0007669"/>
    <property type="project" value="UniProtKB-SubCell"/>
</dbReference>
<feature type="region of interest" description="Disordered" evidence="7">
    <location>
        <begin position="1931"/>
        <end position="1965"/>
    </location>
</feature>
<feature type="compositionally biased region" description="Acidic residues" evidence="7">
    <location>
        <begin position="592"/>
        <end position="601"/>
    </location>
</feature>
<evidence type="ECO:0000256" key="6">
    <source>
        <dbReference type="ARBA" id="ARBA00046326"/>
    </source>
</evidence>
<dbReference type="Pfam" id="PF24598">
    <property type="entry name" value="DOP1_C"/>
    <property type="match status" value="1"/>
</dbReference>
<dbReference type="InterPro" id="IPR007249">
    <property type="entry name" value="DOP1_N"/>
</dbReference>
<evidence type="ECO:0000259" key="11">
    <source>
        <dbReference type="Pfam" id="PF24601"/>
    </source>
</evidence>
<feature type="domain" description="DOP1-like C-terminal" evidence="10">
    <location>
        <begin position="1826"/>
        <end position="2201"/>
    </location>
</feature>
<feature type="compositionally biased region" description="Pro residues" evidence="7">
    <location>
        <begin position="1950"/>
        <end position="1960"/>
    </location>
</feature>
<dbReference type="InterPro" id="IPR056459">
    <property type="entry name" value="TPR_DOP1"/>
</dbReference>
<gene>
    <name evidence="12" type="primary">DOPEY2</name>
    <name evidence="12" type="ORF">BLAG_LOCUS979</name>
</gene>
<feature type="compositionally biased region" description="Low complexity" evidence="7">
    <location>
        <begin position="536"/>
        <end position="547"/>
    </location>
</feature>
<feature type="domain" description="DOP1-like middle TPR" evidence="9">
    <location>
        <begin position="319"/>
        <end position="535"/>
    </location>
</feature>
<dbReference type="InterPro" id="IPR016024">
    <property type="entry name" value="ARM-type_fold"/>
</dbReference>
<reference evidence="12" key="1">
    <citation type="submission" date="2022-01" db="EMBL/GenBank/DDBJ databases">
        <authorList>
            <person name="Braso-Vives M."/>
        </authorList>
    </citation>
    <scope>NUCLEOTIDE SEQUENCE</scope>
</reference>
<evidence type="ECO:0000256" key="4">
    <source>
        <dbReference type="ARBA" id="ARBA00023034"/>
    </source>
</evidence>
<keyword evidence="13" id="KW-1185">Reference proteome</keyword>
<dbReference type="GO" id="GO:0015031">
    <property type="term" value="P:protein transport"/>
    <property type="evidence" value="ECO:0007669"/>
    <property type="project" value="UniProtKB-KW"/>
</dbReference>
<dbReference type="Pfam" id="PF24597">
    <property type="entry name" value="TPR_DOP1_M"/>
    <property type="match status" value="1"/>
</dbReference>
<comment type="similarity">
    <text evidence="6">Belongs to the DOP1 family.</text>
</comment>
<evidence type="ECO:0000256" key="3">
    <source>
        <dbReference type="ARBA" id="ARBA00022927"/>
    </source>
</evidence>
<dbReference type="PANTHER" id="PTHR14042">
    <property type="entry name" value="DOPEY-RELATED"/>
    <property type="match status" value="1"/>
</dbReference>
<evidence type="ECO:0000259" key="9">
    <source>
        <dbReference type="Pfam" id="PF24597"/>
    </source>
</evidence>